<evidence type="ECO:0000256" key="9">
    <source>
        <dbReference type="ARBA" id="ARBA00048997"/>
    </source>
</evidence>
<dbReference type="InterPro" id="IPR029044">
    <property type="entry name" value="Nucleotide-diphossugar_trans"/>
</dbReference>
<dbReference type="SUPFAM" id="SSF53448">
    <property type="entry name" value="Nucleotide-diphospho-sugar transferases"/>
    <property type="match status" value="1"/>
</dbReference>
<dbReference type="Proteomes" id="UP000219573">
    <property type="component" value="Unassembled WGS sequence"/>
</dbReference>
<evidence type="ECO:0000256" key="4">
    <source>
        <dbReference type="ARBA" id="ARBA00022679"/>
    </source>
</evidence>
<reference evidence="12" key="1">
    <citation type="submission" date="2017-09" db="EMBL/GenBank/DDBJ databases">
        <authorList>
            <person name="Varghese N."/>
            <person name="Submissions S."/>
        </authorList>
    </citation>
    <scope>NUCLEOTIDE SEQUENCE [LARGE SCALE GENOMIC DNA]</scope>
    <source>
        <strain evidence="12">MSL47</strain>
    </source>
</reference>
<dbReference type="GO" id="GO:0016757">
    <property type="term" value="F:glycosyltransferase activity"/>
    <property type="evidence" value="ECO:0007669"/>
    <property type="project" value="UniProtKB-KW"/>
</dbReference>
<dbReference type="PANTHER" id="PTHR48090">
    <property type="entry name" value="UNDECAPRENYL-PHOSPHATE 4-DEOXY-4-FORMAMIDO-L-ARABINOSE TRANSFERASE-RELATED"/>
    <property type="match status" value="1"/>
</dbReference>
<keyword evidence="12" id="KW-1185">Reference proteome</keyword>
<dbReference type="InterPro" id="IPR050256">
    <property type="entry name" value="Glycosyltransferase_2"/>
</dbReference>
<keyword evidence="4 11" id="KW-0808">Transferase</keyword>
<dbReference type="AlphaFoldDB" id="A0A285H1Y8"/>
<comment type="similarity">
    <text evidence="2">Belongs to the glycosyltransferase 2 family.</text>
</comment>
<dbReference type="InterPro" id="IPR001173">
    <property type="entry name" value="Glyco_trans_2-like"/>
</dbReference>
<evidence type="ECO:0000256" key="5">
    <source>
        <dbReference type="ARBA" id="ARBA00022842"/>
    </source>
</evidence>
<organism evidence="11 12">
    <name type="scientific">Orenia metallireducens</name>
    <dbReference type="NCBI Taxonomy" id="1413210"/>
    <lineage>
        <taxon>Bacteria</taxon>
        <taxon>Bacillati</taxon>
        <taxon>Bacillota</taxon>
        <taxon>Clostridia</taxon>
        <taxon>Halanaerobiales</taxon>
        <taxon>Halobacteroidaceae</taxon>
        <taxon>Orenia</taxon>
    </lineage>
</organism>
<evidence type="ECO:0000256" key="3">
    <source>
        <dbReference type="ARBA" id="ARBA00022676"/>
    </source>
</evidence>
<dbReference type="OrthoDB" id="9810303at2"/>
<evidence type="ECO:0000256" key="8">
    <source>
        <dbReference type="ARBA" id="ARBA00048689"/>
    </source>
</evidence>
<sequence length="223" mass="25231">MDEDIALIIPAYNEVETIGEVIEVAQKSNLFNEIVVVSDGSEDGTAKKALEYDVKTIALPKNLGKGAAMTIGMKNTLSEIILFLDADLVSLREEHIKNLLTPLIEGRADMSCGLFSGGRENTDFAQRLTPYLTGQRALRRGLVNSYEELRDSKFGAELYLTKLAIEQELKVEKVFLEGLTHRMKEEKRGFIKGIISRLKMYWEVFEYFKRNNLSYHSLSSTIK</sequence>
<dbReference type="Pfam" id="PF00535">
    <property type="entry name" value="Glycos_transf_2"/>
    <property type="match status" value="1"/>
</dbReference>
<dbReference type="Gene3D" id="3.90.550.10">
    <property type="entry name" value="Spore Coat Polysaccharide Biosynthesis Protein SpsA, Chain A"/>
    <property type="match status" value="1"/>
</dbReference>
<proteinExistence type="inferred from homology"/>
<gene>
    <name evidence="11" type="ORF">SAMN06265827_11314</name>
</gene>
<evidence type="ECO:0000256" key="2">
    <source>
        <dbReference type="ARBA" id="ARBA00006739"/>
    </source>
</evidence>
<dbReference type="RefSeq" id="WP_097017926.1">
    <property type="nucleotide sequence ID" value="NZ_OBDZ01000013.1"/>
</dbReference>
<dbReference type="EMBL" id="OBDZ01000013">
    <property type="protein sequence ID" value="SNY29782.1"/>
    <property type="molecule type" value="Genomic_DNA"/>
</dbReference>
<keyword evidence="3" id="KW-0328">Glycosyltransferase</keyword>
<comment type="catalytic activity">
    <reaction evidence="9">
        <text>an NDP-alpha-D-glucose + (2R)-3-phosphoglycerate = (2R)-2-O-(alpha-D-glucopyranosyl)-3-phospho-glycerate + a ribonucleoside 5'-diphosphate + H(+)</text>
        <dbReference type="Rhea" id="RHEA:47244"/>
        <dbReference type="ChEBI" id="CHEBI:15378"/>
        <dbReference type="ChEBI" id="CHEBI:57930"/>
        <dbReference type="ChEBI" id="CHEBI:58272"/>
        <dbReference type="ChEBI" id="CHEBI:62600"/>
        <dbReference type="ChEBI" id="CHEBI:76533"/>
        <dbReference type="EC" id="2.4.1.266"/>
    </reaction>
    <physiologicalReaction direction="left-to-right" evidence="9">
        <dbReference type="Rhea" id="RHEA:47245"/>
    </physiologicalReaction>
</comment>
<name>A0A285H1Y8_9FIRM</name>
<dbReference type="CDD" id="cd04179">
    <property type="entry name" value="DPM_DPG-synthase_like"/>
    <property type="match status" value="1"/>
</dbReference>
<evidence type="ECO:0000313" key="11">
    <source>
        <dbReference type="EMBL" id="SNY29782.1"/>
    </source>
</evidence>
<evidence type="ECO:0000256" key="7">
    <source>
        <dbReference type="ARBA" id="ARBA00040894"/>
    </source>
</evidence>
<dbReference type="STRING" id="1413210.U472_07680"/>
<feature type="domain" description="Glycosyltransferase 2-like" evidence="10">
    <location>
        <begin position="7"/>
        <end position="131"/>
    </location>
</feature>
<dbReference type="PANTHER" id="PTHR48090:SF10">
    <property type="entry name" value="GLUCOSYL-3-PHOSPHOGLYCERATE SYNTHASE"/>
    <property type="match status" value="1"/>
</dbReference>
<evidence type="ECO:0000259" key="10">
    <source>
        <dbReference type="Pfam" id="PF00535"/>
    </source>
</evidence>
<protein>
    <recommendedName>
        <fullName evidence="7">Glucosyl-3-phosphoglycerate synthase</fullName>
        <ecNumber evidence="6">2.4.1.266</ecNumber>
    </recommendedName>
</protein>
<evidence type="ECO:0000256" key="6">
    <source>
        <dbReference type="ARBA" id="ARBA00039022"/>
    </source>
</evidence>
<accession>A0A285H1Y8</accession>
<comment type="catalytic activity">
    <reaction evidence="8">
        <text>(2R)-3-phosphoglycerate + UDP-alpha-D-glucose = (2R)-2-O-(alpha-D-glucopyranosyl)-3-phospho-glycerate + UDP + H(+)</text>
        <dbReference type="Rhea" id="RHEA:31319"/>
        <dbReference type="ChEBI" id="CHEBI:15378"/>
        <dbReference type="ChEBI" id="CHEBI:58223"/>
        <dbReference type="ChEBI" id="CHEBI:58272"/>
        <dbReference type="ChEBI" id="CHEBI:58885"/>
        <dbReference type="ChEBI" id="CHEBI:62600"/>
        <dbReference type="EC" id="2.4.1.266"/>
    </reaction>
    <physiologicalReaction direction="left-to-right" evidence="8">
        <dbReference type="Rhea" id="RHEA:31320"/>
    </physiologicalReaction>
</comment>
<evidence type="ECO:0000313" key="12">
    <source>
        <dbReference type="Proteomes" id="UP000219573"/>
    </source>
</evidence>
<comment type="cofactor">
    <cofactor evidence="1">
        <name>Mg(2+)</name>
        <dbReference type="ChEBI" id="CHEBI:18420"/>
    </cofactor>
</comment>
<evidence type="ECO:0000256" key="1">
    <source>
        <dbReference type="ARBA" id="ARBA00001946"/>
    </source>
</evidence>
<keyword evidence="5" id="KW-0460">Magnesium</keyword>
<dbReference type="EC" id="2.4.1.266" evidence="6"/>